<evidence type="ECO:0008006" key="15">
    <source>
        <dbReference type="Google" id="ProtNLM"/>
    </source>
</evidence>
<evidence type="ECO:0000256" key="10">
    <source>
        <dbReference type="RuleBase" id="RU003357"/>
    </source>
</evidence>
<evidence type="ECO:0000256" key="6">
    <source>
        <dbReference type="ARBA" id="ARBA00023077"/>
    </source>
</evidence>
<accession>A0ABQ5ZZT8</accession>
<keyword evidence="14" id="KW-1185">Reference proteome</keyword>
<dbReference type="Gene3D" id="2.40.170.20">
    <property type="entry name" value="TonB-dependent receptor, beta-barrel domain"/>
    <property type="match status" value="1"/>
</dbReference>
<evidence type="ECO:0000259" key="12">
    <source>
        <dbReference type="Pfam" id="PF07715"/>
    </source>
</evidence>
<evidence type="ECO:0000256" key="1">
    <source>
        <dbReference type="ARBA" id="ARBA00004571"/>
    </source>
</evidence>
<reference evidence="14" key="1">
    <citation type="journal article" date="2019" name="Int. J. Syst. Evol. Microbiol.">
        <title>The Global Catalogue of Microorganisms (GCM) 10K type strain sequencing project: providing services to taxonomists for standard genome sequencing and annotation.</title>
        <authorList>
            <consortium name="The Broad Institute Genomics Platform"/>
            <consortium name="The Broad Institute Genome Sequencing Center for Infectious Disease"/>
            <person name="Wu L."/>
            <person name="Ma J."/>
        </authorList>
    </citation>
    <scope>NUCLEOTIDE SEQUENCE [LARGE SCALE GENOMIC DNA]</scope>
    <source>
        <strain evidence="14">NBRC 100033</strain>
    </source>
</reference>
<proteinExistence type="inferred from homology"/>
<feature type="domain" description="TonB-dependent receptor-like beta-barrel" evidence="11">
    <location>
        <begin position="418"/>
        <end position="936"/>
    </location>
</feature>
<dbReference type="Pfam" id="PF00593">
    <property type="entry name" value="TonB_dep_Rec_b-barrel"/>
    <property type="match status" value="1"/>
</dbReference>
<evidence type="ECO:0000256" key="8">
    <source>
        <dbReference type="ARBA" id="ARBA00023237"/>
    </source>
</evidence>
<keyword evidence="4 9" id="KW-1134">Transmembrane beta strand</keyword>
<keyword evidence="8 9" id="KW-0998">Cell outer membrane</keyword>
<feature type="domain" description="TonB-dependent receptor plug" evidence="12">
    <location>
        <begin position="104"/>
        <end position="204"/>
    </location>
</feature>
<evidence type="ECO:0000256" key="5">
    <source>
        <dbReference type="ARBA" id="ARBA00022692"/>
    </source>
</evidence>
<comment type="caution">
    <text evidence="13">The sequence shown here is derived from an EMBL/GenBank/DDBJ whole genome shotgun (WGS) entry which is preliminary data.</text>
</comment>
<dbReference type="InterPro" id="IPR039426">
    <property type="entry name" value="TonB-dep_rcpt-like"/>
</dbReference>
<keyword evidence="7 9" id="KW-0472">Membrane</keyword>
<dbReference type="Gene3D" id="2.170.130.10">
    <property type="entry name" value="TonB-dependent receptor, plug domain"/>
    <property type="match status" value="1"/>
</dbReference>
<dbReference type="EMBL" id="BSOR01000034">
    <property type="protein sequence ID" value="GLR64512.1"/>
    <property type="molecule type" value="Genomic_DNA"/>
</dbReference>
<evidence type="ECO:0000313" key="13">
    <source>
        <dbReference type="EMBL" id="GLR64512.1"/>
    </source>
</evidence>
<dbReference type="PROSITE" id="PS52016">
    <property type="entry name" value="TONB_DEPENDENT_REC_3"/>
    <property type="match status" value="1"/>
</dbReference>
<evidence type="ECO:0000256" key="4">
    <source>
        <dbReference type="ARBA" id="ARBA00022452"/>
    </source>
</evidence>
<dbReference type="InterPro" id="IPR000531">
    <property type="entry name" value="Beta-barrel_TonB"/>
</dbReference>
<dbReference type="InterPro" id="IPR012910">
    <property type="entry name" value="Plug_dom"/>
</dbReference>
<dbReference type="Proteomes" id="UP001156682">
    <property type="component" value="Unassembled WGS sequence"/>
</dbReference>
<keyword evidence="3 9" id="KW-0813">Transport</keyword>
<dbReference type="PANTHER" id="PTHR30069:SF41">
    <property type="entry name" value="HEME_HEMOPEXIN UTILIZATION PROTEIN C"/>
    <property type="match status" value="1"/>
</dbReference>
<keyword evidence="5 9" id="KW-0812">Transmembrane</keyword>
<dbReference type="PANTHER" id="PTHR30069">
    <property type="entry name" value="TONB-DEPENDENT OUTER MEMBRANE RECEPTOR"/>
    <property type="match status" value="1"/>
</dbReference>
<dbReference type="Pfam" id="PF07715">
    <property type="entry name" value="Plug"/>
    <property type="match status" value="1"/>
</dbReference>
<sequence length="965" mass="106431">MSVCKKGVDGQLSKLPIKKAWLQREEGARPFSSQGFEQLKLRPNQLCLVIALTLASQQVLAQDTALPTASSAENTGSDGVHHLDAVTVIGIAEEEKKIGNTAGASKEDVERRRASHMADLLDSISGVSANNLYSAPETSVKVQGIAGHGRVSQSLEGVTQNFHAFTKDIGQTGSIFVDPGLLSSIDVTRGVSTSTGSLGSLGGAVDFKYMDLDDILFPGKNFGGMIRGQTGFSKYRNGEKPSGSFFLGGRNERWDVMIGASDSRNDAYKIGSNFDKGDMMRDFHANNLEFRDSKHTYLNPRAGECRYLGIVGVAGGGRDGFRNCQLSSDKADWLKQAAKSGELKGTQRNADAQMLRVRHFFNDTYDQSLELFATANHAKYETDQQPIIYIPEQDGSSVMPGTENGAVWGGQPWSVGSELKSQVISLKYRGAFSDLVNPEVQVFREVQDRKQRWLSQQGSVAPGEQMHYFVENESFGLKLANASHFDAGVLGALRMDAGFELARRNKNVDSLGEDNWAAWYIEQTQGLKVRVPKWDPDSRTDTTGVSLALSTEGDGPWQASAGVGWQRVSMDIYDTRYMVGKIRKAGTQYGRTHYINLLMSQGYDRRTAITMSKDLAEEQAREFGGVGGEKWVEGDEKKSYNLKQAHFALSYTKPGTGLTTYGSIGYSERAPTSNEMYLYGSWLRTGFIANPYLEPEKNLALNIGVNYQRNALLMDRDSLNVGLGFYRNRIRNYIGYGPILKPNEASQPGMPSGAGSFASVNNLEPVVHQGFELNLAYQQPLFYVRANLTLPLRHNNKMCSWQSPSGKGYHAVRDTATGNITYTSTGKGERLCYSGWNWIEDGKIEPISGSLTAALTPYQNQLELGGTLHYTGKQRTSYWYVENAQGNQPGAGSSEPIPEKDGFLTANLYPSVMKVDLFANYRFNDQFKVGVYVANLTDEMDATPTTFGYNFYPGRTVTGNFEYRF</sequence>
<dbReference type="InterPro" id="IPR036942">
    <property type="entry name" value="Beta-barrel_TonB_sf"/>
</dbReference>
<evidence type="ECO:0000256" key="7">
    <source>
        <dbReference type="ARBA" id="ARBA00023136"/>
    </source>
</evidence>
<evidence type="ECO:0000259" key="11">
    <source>
        <dbReference type="Pfam" id="PF00593"/>
    </source>
</evidence>
<name>A0ABQ5ZZT8_9GAMM</name>
<dbReference type="SUPFAM" id="SSF56935">
    <property type="entry name" value="Porins"/>
    <property type="match status" value="1"/>
</dbReference>
<dbReference type="InterPro" id="IPR037066">
    <property type="entry name" value="Plug_dom_sf"/>
</dbReference>
<organism evidence="13 14">
    <name type="scientific">Marinospirillum insulare</name>
    <dbReference type="NCBI Taxonomy" id="217169"/>
    <lineage>
        <taxon>Bacteria</taxon>
        <taxon>Pseudomonadati</taxon>
        <taxon>Pseudomonadota</taxon>
        <taxon>Gammaproteobacteria</taxon>
        <taxon>Oceanospirillales</taxon>
        <taxon>Oceanospirillaceae</taxon>
        <taxon>Marinospirillum</taxon>
    </lineage>
</organism>
<evidence type="ECO:0000256" key="3">
    <source>
        <dbReference type="ARBA" id="ARBA00022448"/>
    </source>
</evidence>
<comment type="subcellular location">
    <subcellularLocation>
        <location evidence="1 9">Cell outer membrane</location>
        <topology evidence="1 9">Multi-pass membrane protein</topology>
    </subcellularLocation>
</comment>
<evidence type="ECO:0000313" key="14">
    <source>
        <dbReference type="Proteomes" id="UP001156682"/>
    </source>
</evidence>
<gene>
    <name evidence="13" type="ORF">GCM10007878_19500</name>
</gene>
<keyword evidence="6 10" id="KW-0798">TonB box</keyword>
<evidence type="ECO:0000256" key="9">
    <source>
        <dbReference type="PROSITE-ProRule" id="PRU01360"/>
    </source>
</evidence>
<comment type="similarity">
    <text evidence="2 9 10">Belongs to the TonB-dependent receptor family.</text>
</comment>
<protein>
    <recommendedName>
        <fullName evidence="15">Hemoglobin/transferrin/lactoferrin receptor protein</fullName>
    </recommendedName>
</protein>
<evidence type="ECO:0000256" key="2">
    <source>
        <dbReference type="ARBA" id="ARBA00009810"/>
    </source>
</evidence>